<feature type="compositionally biased region" description="Basic and acidic residues" evidence="1">
    <location>
        <begin position="44"/>
        <end position="54"/>
    </location>
</feature>
<comment type="caution">
    <text evidence="2">The sequence shown here is derived from an EMBL/GenBank/DDBJ whole genome shotgun (WGS) entry which is preliminary data.</text>
</comment>
<sequence>MRGAVIIDQLRRGEAGIEQMGQENASGTGKSGLPHPRLAQEGLGRTKERGRLASDKGLSGAPRLRQTGRLGQEESSYEEQQG</sequence>
<evidence type="ECO:0000256" key="1">
    <source>
        <dbReference type="SAM" id="MobiDB-lite"/>
    </source>
</evidence>
<organism evidence="2 3">
    <name type="scientific">Longimycelium tulufanense</name>
    <dbReference type="NCBI Taxonomy" id="907463"/>
    <lineage>
        <taxon>Bacteria</taxon>
        <taxon>Bacillati</taxon>
        <taxon>Actinomycetota</taxon>
        <taxon>Actinomycetes</taxon>
        <taxon>Pseudonocardiales</taxon>
        <taxon>Pseudonocardiaceae</taxon>
        <taxon>Longimycelium</taxon>
    </lineage>
</organism>
<feature type="region of interest" description="Disordered" evidence="1">
    <location>
        <begin position="1"/>
        <end position="82"/>
    </location>
</feature>
<dbReference type="AlphaFoldDB" id="A0A8J3CAM4"/>
<name>A0A8J3CAM4_9PSEU</name>
<dbReference type="RefSeq" id="WP_189053974.1">
    <property type="nucleotide sequence ID" value="NZ_BMMK01000002.1"/>
</dbReference>
<evidence type="ECO:0000313" key="2">
    <source>
        <dbReference type="EMBL" id="GGM39799.1"/>
    </source>
</evidence>
<dbReference type="EMBL" id="BMMK01000002">
    <property type="protein sequence ID" value="GGM39799.1"/>
    <property type="molecule type" value="Genomic_DNA"/>
</dbReference>
<protein>
    <submittedName>
        <fullName evidence="2">Uncharacterized protein</fullName>
    </submittedName>
</protein>
<keyword evidence="3" id="KW-1185">Reference proteome</keyword>
<evidence type="ECO:0000313" key="3">
    <source>
        <dbReference type="Proteomes" id="UP000637578"/>
    </source>
</evidence>
<reference evidence="2" key="1">
    <citation type="journal article" date="2014" name="Int. J. Syst. Evol. Microbiol.">
        <title>Complete genome sequence of Corynebacterium casei LMG S-19264T (=DSM 44701T), isolated from a smear-ripened cheese.</title>
        <authorList>
            <consortium name="US DOE Joint Genome Institute (JGI-PGF)"/>
            <person name="Walter F."/>
            <person name="Albersmeier A."/>
            <person name="Kalinowski J."/>
            <person name="Ruckert C."/>
        </authorList>
    </citation>
    <scope>NUCLEOTIDE SEQUENCE</scope>
    <source>
        <strain evidence="2">CGMCC 4.5737</strain>
    </source>
</reference>
<gene>
    <name evidence="2" type="ORF">GCM10012275_08350</name>
</gene>
<dbReference type="Proteomes" id="UP000637578">
    <property type="component" value="Unassembled WGS sequence"/>
</dbReference>
<reference evidence="2" key="2">
    <citation type="submission" date="2020-09" db="EMBL/GenBank/DDBJ databases">
        <authorList>
            <person name="Sun Q."/>
            <person name="Zhou Y."/>
        </authorList>
    </citation>
    <scope>NUCLEOTIDE SEQUENCE</scope>
    <source>
        <strain evidence="2">CGMCC 4.5737</strain>
    </source>
</reference>
<accession>A0A8J3CAM4</accession>
<proteinExistence type="predicted"/>